<evidence type="ECO:0000313" key="2">
    <source>
        <dbReference type="Proteomes" id="UP001060414"/>
    </source>
</evidence>
<proteinExistence type="predicted"/>
<accession>A0ABY5ZKK0</accession>
<dbReference type="Proteomes" id="UP001060414">
    <property type="component" value="Chromosome"/>
</dbReference>
<protein>
    <submittedName>
        <fullName evidence="1">Uncharacterized protein</fullName>
    </submittedName>
</protein>
<name>A0ABY5ZKK0_9BACT</name>
<organism evidence="1 2">
    <name type="scientific">Geoalkalibacter halelectricus</name>
    <dbReference type="NCBI Taxonomy" id="2847045"/>
    <lineage>
        <taxon>Bacteria</taxon>
        <taxon>Pseudomonadati</taxon>
        <taxon>Thermodesulfobacteriota</taxon>
        <taxon>Desulfuromonadia</taxon>
        <taxon>Desulfuromonadales</taxon>
        <taxon>Geoalkalibacteraceae</taxon>
        <taxon>Geoalkalibacter</taxon>
    </lineage>
</organism>
<sequence length="136" mass="15409">MVVKTEMCQAESLWEVVSAAPDDGRFIACALSSGSVDDRLSVVFLVETMGKERDIHVVLKKIRMTAGAVDESRDDRRWDPHQENPYPKFRKYHPQFQVFPDTQALPSPLSSTLGIKLNAFYTAFITRRYGKLSGIE</sequence>
<dbReference type="RefSeq" id="WP_260748018.1">
    <property type="nucleotide sequence ID" value="NZ_CP092109.1"/>
</dbReference>
<dbReference type="EMBL" id="CP092109">
    <property type="protein sequence ID" value="UWZ79666.1"/>
    <property type="molecule type" value="Genomic_DNA"/>
</dbReference>
<reference evidence="1" key="1">
    <citation type="journal article" date="2022" name="Environ. Microbiol.">
        <title>Geoalkalibacter halelectricus SAP #1 sp. nov. possessing extracellular electron transfer and mineral#reducing capabilities from a haloalkaline environment.</title>
        <authorList>
            <person name="Yadav S."/>
            <person name="Singh R."/>
            <person name="Sundharam S.S."/>
            <person name="Chaudhary S."/>
            <person name="Krishnamurthi S."/>
            <person name="Patil S.A."/>
        </authorList>
    </citation>
    <scope>NUCLEOTIDE SEQUENCE</scope>
    <source>
        <strain evidence="1">SAP-1</strain>
    </source>
</reference>
<keyword evidence="2" id="KW-1185">Reference proteome</keyword>
<evidence type="ECO:0000313" key="1">
    <source>
        <dbReference type="EMBL" id="UWZ79666.1"/>
    </source>
</evidence>
<gene>
    <name evidence="1" type="ORF">L9S41_18590</name>
</gene>